<accession>A0ABD2ZZP5</accession>
<dbReference type="Proteomes" id="UP001630127">
    <property type="component" value="Unassembled WGS sequence"/>
</dbReference>
<evidence type="ECO:0000313" key="2">
    <source>
        <dbReference type="EMBL" id="KAL3523008.1"/>
    </source>
</evidence>
<evidence type="ECO:0000313" key="3">
    <source>
        <dbReference type="Proteomes" id="UP001630127"/>
    </source>
</evidence>
<comment type="caution">
    <text evidence="2">The sequence shown here is derived from an EMBL/GenBank/DDBJ whole genome shotgun (WGS) entry which is preliminary data.</text>
</comment>
<evidence type="ECO:0000256" key="1">
    <source>
        <dbReference type="SAM" id="MobiDB-lite"/>
    </source>
</evidence>
<feature type="compositionally biased region" description="Low complexity" evidence="1">
    <location>
        <begin position="17"/>
        <end position="31"/>
    </location>
</feature>
<gene>
    <name evidence="2" type="ORF">ACH5RR_015842</name>
</gene>
<protein>
    <submittedName>
        <fullName evidence="2">Uncharacterized protein</fullName>
    </submittedName>
</protein>
<dbReference type="EMBL" id="JBJUIK010000007">
    <property type="protein sequence ID" value="KAL3523008.1"/>
    <property type="molecule type" value="Genomic_DNA"/>
</dbReference>
<organism evidence="2 3">
    <name type="scientific">Cinchona calisaya</name>
    <dbReference type="NCBI Taxonomy" id="153742"/>
    <lineage>
        <taxon>Eukaryota</taxon>
        <taxon>Viridiplantae</taxon>
        <taxon>Streptophyta</taxon>
        <taxon>Embryophyta</taxon>
        <taxon>Tracheophyta</taxon>
        <taxon>Spermatophyta</taxon>
        <taxon>Magnoliopsida</taxon>
        <taxon>eudicotyledons</taxon>
        <taxon>Gunneridae</taxon>
        <taxon>Pentapetalae</taxon>
        <taxon>asterids</taxon>
        <taxon>lamiids</taxon>
        <taxon>Gentianales</taxon>
        <taxon>Rubiaceae</taxon>
        <taxon>Cinchonoideae</taxon>
        <taxon>Cinchoneae</taxon>
        <taxon>Cinchona</taxon>
    </lineage>
</organism>
<feature type="region of interest" description="Disordered" evidence="1">
    <location>
        <begin position="1"/>
        <end position="39"/>
    </location>
</feature>
<keyword evidence="3" id="KW-1185">Reference proteome</keyword>
<name>A0ABD2ZZP5_9GENT</name>
<feature type="compositionally biased region" description="Basic and acidic residues" evidence="1">
    <location>
        <begin position="1"/>
        <end position="13"/>
    </location>
</feature>
<dbReference type="AlphaFoldDB" id="A0ABD2ZZP5"/>
<sequence>MEGHDTCYDKDVLNNEVSSSSKVRSSSSSKPSQEKRRTTTIDIVSEEINPIKEGLDVVVATLDRENFRNYSEDQLYQEIEKVDGMNDISEKRAHQNSTEDMGTARAFFGCPAEHRRLRLTVKYGQYLFDT</sequence>
<proteinExistence type="predicted"/>
<reference evidence="2 3" key="1">
    <citation type="submission" date="2024-11" db="EMBL/GenBank/DDBJ databases">
        <title>A near-complete genome assembly of Cinchona calisaya.</title>
        <authorList>
            <person name="Lian D.C."/>
            <person name="Zhao X.W."/>
            <person name="Wei L."/>
        </authorList>
    </citation>
    <scope>NUCLEOTIDE SEQUENCE [LARGE SCALE GENOMIC DNA]</scope>
    <source>
        <tissue evidence="2">Nenye</tissue>
    </source>
</reference>